<reference evidence="2" key="1">
    <citation type="journal article" date="2020" name="Stud. Mycol.">
        <title>101 Dothideomycetes genomes: a test case for predicting lifestyles and emergence of pathogens.</title>
        <authorList>
            <person name="Haridas S."/>
            <person name="Albert R."/>
            <person name="Binder M."/>
            <person name="Bloem J."/>
            <person name="Labutti K."/>
            <person name="Salamov A."/>
            <person name="Andreopoulos B."/>
            <person name="Baker S."/>
            <person name="Barry K."/>
            <person name="Bills G."/>
            <person name="Bluhm B."/>
            <person name="Cannon C."/>
            <person name="Castanera R."/>
            <person name="Culley D."/>
            <person name="Daum C."/>
            <person name="Ezra D."/>
            <person name="Gonzalez J."/>
            <person name="Henrissat B."/>
            <person name="Kuo A."/>
            <person name="Liang C."/>
            <person name="Lipzen A."/>
            <person name="Lutzoni F."/>
            <person name="Magnuson J."/>
            <person name="Mondo S."/>
            <person name="Nolan M."/>
            <person name="Ohm R."/>
            <person name="Pangilinan J."/>
            <person name="Park H.-J."/>
            <person name="Ramirez L."/>
            <person name="Alfaro M."/>
            <person name="Sun H."/>
            <person name="Tritt A."/>
            <person name="Yoshinaga Y."/>
            <person name="Zwiers L.-H."/>
            <person name="Turgeon B."/>
            <person name="Goodwin S."/>
            <person name="Spatafora J."/>
            <person name="Crous P."/>
            <person name="Grigoriev I."/>
        </authorList>
    </citation>
    <scope>NUCLEOTIDE SEQUENCE</scope>
    <source>
        <strain evidence="2">CBS 121167</strain>
    </source>
</reference>
<dbReference type="Pfam" id="PF06985">
    <property type="entry name" value="HET"/>
    <property type="match status" value="1"/>
</dbReference>
<protein>
    <recommendedName>
        <fullName evidence="1">Heterokaryon incompatibility domain-containing protein</fullName>
    </recommendedName>
</protein>
<accession>A0A6A6BT26</accession>
<dbReference type="InterPro" id="IPR052895">
    <property type="entry name" value="HetReg/Transcr_Mod"/>
</dbReference>
<dbReference type="InterPro" id="IPR010730">
    <property type="entry name" value="HET"/>
</dbReference>
<gene>
    <name evidence="2" type="ORF">K452DRAFT_4112</name>
</gene>
<feature type="domain" description="Heterokaryon incompatibility" evidence="1">
    <location>
        <begin position="125"/>
        <end position="277"/>
    </location>
</feature>
<dbReference type="RefSeq" id="XP_033402954.1">
    <property type="nucleotide sequence ID" value="XM_033546631.1"/>
</dbReference>
<dbReference type="PANTHER" id="PTHR24148">
    <property type="entry name" value="ANKYRIN REPEAT DOMAIN-CONTAINING PROTEIN 39 HOMOLOG-RELATED"/>
    <property type="match status" value="1"/>
</dbReference>
<name>A0A6A6BT26_9PEZI</name>
<evidence type="ECO:0000259" key="1">
    <source>
        <dbReference type="Pfam" id="PF06985"/>
    </source>
</evidence>
<dbReference type="Pfam" id="PF26639">
    <property type="entry name" value="Het-6_barrel"/>
    <property type="match status" value="1"/>
</dbReference>
<keyword evidence="3" id="KW-1185">Reference proteome</keyword>
<dbReference type="PANTHER" id="PTHR24148:SF73">
    <property type="entry name" value="HET DOMAIN PROTEIN (AFU_ORTHOLOGUE AFUA_8G01020)"/>
    <property type="match status" value="1"/>
</dbReference>
<organism evidence="2 3">
    <name type="scientific">Aplosporella prunicola CBS 121167</name>
    <dbReference type="NCBI Taxonomy" id="1176127"/>
    <lineage>
        <taxon>Eukaryota</taxon>
        <taxon>Fungi</taxon>
        <taxon>Dikarya</taxon>
        <taxon>Ascomycota</taxon>
        <taxon>Pezizomycotina</taxon>
        <taxon>Dothideomycetes</taxon>
        <taxon>Dothideomycetes incertae sedis</taxon>
        <taxon>Botryosphaeriales</taxon>
        <taxon>Aplosporellaceae</taxon>
        <taxon>Aplosporella</taxon>
    </lineage>
</organism>
<dbReference type="OrthoDB" id="5416609at2759"/>
<dbReference type="GeneID" id="54304137"/>
<evidence type="ECO:0000313" key="3">
    <source>
        <dbReference type="Proteomes" id="UP000799438"/>
    </source>
</evidence>
<sequence>MRWSRLVYANEVQGASSMASSFSATMFDALGQYDALKMFVWDSLVPKKWEYERRRARLERNRYAIEQKWQTTDHINFEYNDAPMYEYQPLVATASIRLLIINPGSLDEHIDCSMQEYPLDECPAFSALSYTWGSQIQDHRIYTDGKVLGVTQNLWHALWRLRSPDTQQVLWIDAVCINQKDHRERGEQVRQMERIYSQAAIVTIWLGEESEDSALAFELTKRVYSVAKDDPLSEINQKLGAEGLARKGLPEPNSADWRAFEVLFRRPWFRRCWIIQEIVLAQEAMVVCGSQWVWWEELKTAAWYIRMHSIPVNHTVNITSLTAYQRRYREGRNMPLLELLLFSTANGATDPRDKVYSFLGICSSIDSCQILPDYNASTEEVYRETALMHLRRGNLDILNGLADLRYRITPGLPSWVPDWAFESRTKPLVPGLVNAGGSGDASFRLSEDSRTLFLSGVRSDTVRTVGGWMAANYADMAPGRILPHMVNDVMLVDLRVRLLLLWQRLASTLDTYPTGETVMEAFQRTIVASIQRWREEWEIGPHISTLYDALMAARLDPAFTMPEDPLWQKYAASTQEDPITIRTAAINYATAFKAASPERRFFVTRKGYMGLGPRSTRPGDKICVFVGAKTPFVLRQRKNGLHQAIGECYVHGIMHGESLVGDNPVEEVGLA</sequence>
<evidence type="ECO:0000313" key="2">
    <source>
        <dbReference type="EMBL" id="KAF2147246.1"/>
    </source>
</evidence>
<proteinExistence type="predicted"/>
<dbReference type="EMBL" id="ML995474">
    <property type="protein sequence ID" value="KAF2147246.1"/>
    <property type="molecule type" value="Genomic_DNA"/>
</dbReference>
<dbReference type="Proteomes" id="UP000799438">
    <property type="component" value="Unassembled WGS sequence"/>
</dbReference>
<dbReference type="AlphaFoldDB" id="A0A6A6BT26"/>